<dbReference type="EMBL" id="MT161381">
    <property type="protein sequence ID" value="QJB21802.1"/>
    <property type="molecule type" value="Genomic_DNA"/>
</dbReference>
<name>A0A858NPD8_9CAUD</name>
<evidence type="ECO:0000313" key="2">
    <source>
        <dbReference type="EMBL" id="QJB21802.1"/>
    </source>
</evidence>
<gene>
    <name evidence="2" type="ORF">XccvBFoX1_gp63</name>
</gene>
<sequence>MTASANVRASEARKIKAGGRRMPSGIMSPEAVKAMNSLIRKGYAASMTACIERALIDAINQQKGLCTHPN</sequence>
<evidence type="ECO:0000256" key="1">
    <source>
        <dbReference type="SAM" id="MobiDB-lite"/>
    </source>
</evidence>
<accession>A0A858NPD8</accession>
<protein>
    <submittedName>
        <fullName evidence="2">Uncharacterized protein</fullName>
    </submittedName>
</protein>
<reference evidence="3" key="1">
    <citation type="submission" date="2020-03" db="EMBL/GenBank/DDBJ databases">
        <title>Development of an integrated pest management strategy to control Xanthomonas campestris pv. campestris by using bacteriophages.</title>
        <authorList>
            <person name="Holtappels D."/>
            <person name="Rombouts S."/>
            <person name="Lavigne R."/>
            <person name="Wagemans J."/>
        </authorList>
    </citation>
    <scope>NUCLEOTIDE SEQUENCE [LARGE SCALE GENOMIC DNA]</scope>
</reference>
<keyword evidence="3" id="KW-1185">Reference proteome</keyword>
<organism evidence="2 3">
    <name type="scientific">Xanthomonas phage FoX1</name>
    <dbReference type="NCBI Taxonomy" id="2723897"/>
    <lineage>
        <taxon>Viruses</taxon>
        <taxon>Duplodnaviria</taxon>
        <taxon>Heunggongvirae</taxon>
        <taxon>Uroviricota</taxon>
        <taxon>Caudoviricetes</taxon>
        <taxon>Foxunavirus</taxon>
        <taxon>Foxunavirus fox1</taxon>
    </lineage>
</organism>
<dbReference type="Proteomes" id="UP000671938">
    <property type="component" value="Segment"/>
</dbReference>
<feature type="region of interest" description="Disordered" evidence="1">
    <location>
        <begin position="1"/>
        <end position="25"/>
    </location>
</feature>
<evidence type="ECO:0000313" key="3">
    <source>
        <dbReference type="Proteomes" id="UP000671938"/>
    </source>
</evidence>
<proteinExistence type="predicted"/>